<accession>A0A1D2NKF6</accession>
<comment type="caution">
    <text evidence="2">The sequence shown here is derived from an EMBL/GenBank/DDBJ whole genome shotgun (WGS) entry which is preliminary data.</text>
</comment>
<dbReference type="AlphaFoldDB" id="A0A1D2NKF6"/>
<evidence type="ECO:0000313" key="2">
    <source>
        <dbReference type="EMBL" id="ODN05702.1"/>
    </source>
</evidence>
<reference evidence="2 3" key="1">
    <citation type="journal article" date="2016" name="Genome Biol. Evol.">
        <title>Gene Family Evolution Reflects Adaptation to Soil Environmental Stressors in the Genome of the Collembolan Orchesella cincta.</title>
        <authorList>
            <person name="Faddeeva-Vakhrusheva A."/>
            <person name="Derks M.F."/>
            <person name="Anvar S.Y."/>
            <person name="Agamennone V."/>
            <person name="Suring W."/>
            <person name="Smit S."/>
            <person name="van Straalen N.M."/>
            <person name="Roelofs D."/>
        </authorList>
    </citation>
    <scope>NUCLEOTIDE SEQUENCE [LARGE SCALE GENOMIC DNA]</scope>
    <source>
        <tissue evidence="2">Mixed pool</tissue>
    </source>
</reference>
<feature type="compositionally biased region" description="Basic and acidic residues" evidence="1">
    <location>
        <begin position="47"/>
        <end position="76"/>
    </location>
</feature>
<evidence type="ECO:0000313" key="3">
    <source>
        <dbReference type="Proteomes" id="UP000094527"/>
    </source>
</evidence>
<feature type="region of interest" description="Disordered" evidence="1">
    <location>
        <begin position="334"/>
        <end position="404"/>
    </location>
</feature>
<name>A0A1D2NKF6_ORCCI</name>
<organism evidence="2 3">
    <name type="scientific">Orchesella cincta</name>
    <name type="common">Springtail</name>
    <name type="synonym">Podura cincta</name>
    <dbReference type="NCBI Taxonomy" id="48709"/>
    <lineage>
        <taxon>Eukaryota</taxon>
        <taxon>Metazoa</taxon>
        <taxon>Ecdysozoa</taxon>
        <taxon>Arthropoda</taxon>
        <taxon>Hexapoda</taxon>
        <taxon>Collembola</taxon>
        <taxon>Entomobryomorpha</taxon>
        <taxon>Entomobryoidea</taxon>
        <taxon>Orchesellidae</taxon>
        <taxon>Orchesellinae</taxon>
        <taxon>Orchesella</taxon>
    </lineage>
</organism>
<feature type="compositionally biased region" description="Acidic residues" evidence="1">
    <location>
        <begin position="345"/>
        <end position="377"/>
    </location>
</feature>
<feature type="compositionally biased region" description="Pro residues" evidence="1">
    <location>
        <begin position="390"/>
        <end position="400"/>
    </location>
</feature>
<evidence type="ECO:0000256" key="1">
    <source>
        <dbReference type="SAM" id="MobiDB-lite"/>
    </source>
</evidence>
<protein>
    <submittedName>
        <fullName evidence="2">Uncharacterized protein</fullName>
    </submittedName>
</protein>
<feature type="region of interest" description="Disordered" evidence="1">
    <location>
        <begin position="1"/>
        <end position="98"/>
    </location>
</feature>
<sequence>QRINELEAALLKSLEPPRGSQESGVHSEDSFTRSPSSHHSSHRSHASKKEGESSEGAKRRSTKGSEGHRSAGKEEGPGQGAGSADAASNRAAGGVDGGKRASLSLTSLGSDSYDDSGNLIITPSLENFILTRFPDLVNDLSENRIAELYAYLANMEAEMKVEKELERLVRKLGGAHKLSPDQLYRLEESRRIQKERANLILTLAKLIMMGPLKQKLLEKDSVDRMFPPLPDVPDMIQPNTGKVQALKDAIRMIRQQARDIEERELQKEHVFLRTKITPGVYSDIYTTELTEKERKLKSLKFYKGSLIAENKRKRAELRKDRRLRRLLTHALRITSRPSTSVPGESTDEEEEGEDGEEGMYEEEYCGEMGPEDDEDMEGSPRTRPCYYLPPLSPTVPPPTPNYGVDEIALVSSDVEEVDPV</sequence>
<feature type="compositionally biased region" description="Low complexity" evidence="1">
    <location>
        <begin position="82"/>
        <end position="93"/>
    </location>
</feature>
<gene>
    <name evidence="2" type="ORF">Ocin01_01022</name>
</gene>
<proteinExistence type="predicted"/>
<dbReference type="Proteomes" id="UP000094527">
    <property type="component" value="Unassembled WGS sequence"/>
</dbReference>
<keyword evidence="3" id="KW-1185">Reference proteome</keyword>
<dbReference type="OrthoDB" id="190375at2759"/>
<dbReference type="EMBL" id="LJIJ01000018">
    <property type="protein sequence ID" value="ODN05702.1"/>
    <property type="molecule type" value="Genomic_DNA"/>
</dbReference>
<feature type="non-terminal residue" evidence="2">
    <location>
        <position position="1"/>
    </location>
</feature>